<dbReference type="PRINTS" id="PR00037">
    <property type="entry name" value="HTHLACR"/>
</dbReference>
<keyword evidence="2" id="KW-0238">DNA-binding</keyword>
<dbReference type="Gene3D" id="1.10.10.10">
    <property type="entry name" value="Winged helix-like DNA-binding domain superfamily/Winged helix DNA-binding domain"/>
    <property type="match status" value="1"/>
</dbReference>
<keyword evidence="3" id="KW-0804">Transcription</keyword>
<dbReference type="AlphaFoldDB" id="A0A645AA06"/>
<keyword evidence="1" id="KW-0805">Transcription regulation</keyword>
<dbReference type="InterPro" id="IPR037171">
    <property type="entry name" value="NagB/RpiA_transferase-like"/>
</dbReference>
<dbReference type="InterPro" id="IPR036388">
    <property type="entry name" value="WH-like_DNA-bd_sf"/>
</dbReference>
<dbReference type="EMBL" id="VSSQ01012690">
    <property type="protein sequence ID" value="MPM49827.1"/>
    <property type="molecule type" value="Genomic_DNA"/>
</dbReference>
<sequence>MNSYERRLEIYRKLLEEEYLDVNELAQLFDVTPMTIRRDLALYEKQGILKTAYGGAYLNQDAVVSDALPLMQSRLDLSSRKIGESACALLANGNSIFIDSNILPYSVVMGLNNLRLTVVTTSLDVANVLRTYSKIKLIVAPGTYSSDLGGIVSSTTIAFLRQYSFDFAFIGGKNIDVTFGLTVEDETEAHLKATVADNSRHTVILIDSDSFGTSAFAQAVPLRRIQTIITDSNISEDYRTAFEHRGIQLIVVD</sequence>
<dbReference type="GO" id="GO:0003677">
    <property type="term" value="F:DNA binding"/>
    <property type="evidence" value="ECO:0007669"/>
    <property type="project" value="UniProtKB-KW"/>
</dbReference>
<dbReference type="SMART" id="SM00420">
    <property type="entry name" value="HTH_DEOR"/>
    <property type="match status" value="1"/>
</dbReference>
<evidence type="ECO:0000256" key="1">
    <source>
        <dbReference type="ARBA" id="ARBA00023015"/>
    </source>
</evidence>
<dbReference type="PANTHER" id="PTHR30363">
    <property type="entry name" value="HTH-TYPE TRANSCRIPTIONAL REGULATOR SRLR-RELATED"/>
    <property type="match status" value="1"/>
</dbReference>
<proteinExistence type="predicted"/>
<dbReference type="SUPFAM" id="SSF46785">
    <property type="entry name" value="Winged helix' DNA-binding domain"/>
    <property type="match status" value="1"/>
</dbReference>
<gene>
    <name evidence="5" type="primary">glpR_4</name>
    <name evidence="5" type="ORF">SDC9_96559</name>
</gene>
<evidence type="ECO:0000313" key="5">
    <source>
        <dbReference type="EMBL" id="MPM49827.1"/>
    </source>
</evidence>
<dbReference type="SUPFAM" id="SSF100950">
    <property type="entry name" value="NagB/RpiA/CoA transferase-like"/>
    <property type="match status" value="1"/>
</dbReference>
<dbReference type="PROSITE" id="PS51000">
    <property type="entry name" value="HTH_DEOR_2"/>
    <property type="match status" value="1"/>
</dbReference>
<dbReference type="PANTHER" id="PTHR30363:SF44">
    <property type="entry name" value="AGA OPERON TRANSCRIPTIONAL REPRESSOR-RELATED"/>
    <property type="match status" value="1"/>
</dbReference>
<dbReference type="Pfam" id="PF08220">
    <property type="entry name" value="HTH_DeoR"/>
    <property type="match status" value="1"/>
</dbReference>
<feature type="domain" description="HTH deoR-type" evidence="4">
    <location>
        <begin position="3"/>
        <end position="58"/>
    </location>
</feature>
<comment type="caution">
    <text evidence="5">The sequence shown here is derived from an EMBL/GenBank/DDBJ whole genome shotgun (WGS) entry which is preliminary data.</text>
</comment>
<dbReference type="InterPro" id="IPR036390">
    <property type="entry name" value="WH_DNA-bd_sf"/>
</dbReference>
<dbReference type="InterPro" id="IPR018356">
    <property type="entry name" value="Tscrpt_reg_HTH_DeoR_CS"/>
</dbReference>
<dbReference type="SMART" id="SM01134">
    <property type="entry name" value="DeoRC"/>
    <property type="match status" value="1"/>
</dbReference>
<dbReference type="InterPro" id="IPR050313">
    <property type="entry name" value="Carb_Metab_HTH_regulators"/>
</dbReference>
<dbReference type="Pfam" id="PF00455">
    <property type="entry name" value="DeoRC"/>
    <property type="match status" value="1"/>
</dbReference>
<dbReference type="InterPro" id="IPR001034">
    <property type="entry name" value="DeoR_HTH"/>
</dbReference>
<organism evidence="5">
    <name type="scientific">bioreactor metagenome</name>
    <dbReference type="NCBI Taxonomy" id="1076179"/>
    <lineage>
        <taxon>unclassified sequences</taxon>
        <taxon>metagenomes</taxon>
        <taxon>ecological metagenomes</taxon>
    </lineage>
</organism>
<evidence type="ECO:0000259" key="4">
    <source>
        <dbReference type="PROSITE" id="PS51000"/>
    </source>
</evidence>
<evidence type="ECO:0000256" key="3">
    <source>
        <dbReference type="ARBA" id="ARBA00023163"/>
    </source>
</evidence>
<name>A0A645AA06_9ZZZZ</name>
<evidence type="ECO:0000256" key="2">
    <source>
        <dbReference type="ARBA" id="ARBA00023125"/>
    </source>
</evidence>
<dbReference type="InterPro" id="IPR014036">
    <property type="entry name" value="DeoR-like_C"/>
</dbReference>
<dbReference type="GO" id="GO:0003700">
    <property type="term" value="F:DNA-binding transcription factor activity"/>
    <property type="evidence" value="ECO:0007669"/>
    <property type="project" value="InterPro"/>
</dbReference>
<reference evidence="5" key="1">
    <citation type="submission" date="2019-08" db="EMBL/GenBank/DDBJ databases">
        <authorList>
            <person name="Kucharzyk K."/>
            <person name="Murdoch R.W."/>
            <person name="Higgins S."/>
            <person name="Loffler F."/>
        </authorList>
    </citation>
    <scope>NUCLEOTIDE SEQUENCE</scope>
</reference>
<accession>A0A645AA06</accession>
<dbReference type="PROSITE" id="PS00894">
    <property type="entry name" value="HTH_DEOR_1"/>
    <property type="match status" value="1"/>
</dbReference>
<protein>
    <submittedName>
        <fullName evidence="5">Glycerol-3-phosphate regulon repressor</fullName>
    </submittedName>
</protein>